<protein>
    <submittedName>
        <fullName evidence="1">DNA-3-methyladenine glycosylase I</fullName>
    </submittedName>
</protein>
<evidence type="ECO:0000313" key="1">
    <source>
        <dbReference type="EMBL" id="MFC5355413.1"/>
    </source>
</evidence>
<reference evidence="2" key="1">
    <citation type="journal article" date="2019" name="Int. J. Syst. Evol. Microbiol.">
        <title>The Global Catalogue of Microorganisms (GCM) 10K type strain sequencing project: providing services to taxonomists for standard genome sequencing and annotation.</title>
        <authorList>
            <consortium name="The Broad Institute Genomics Platform"/>
            <consortium name="The Broad Institute Genome Sequencing Center for Infectious Disease"/>
            <person name="Wu L."/>
            <person name="Ma J."/>
        </authorList>
    </citation>
    <scope>NUCLEOTIDE SEQUENCE [LARGE SCALE GENOMIC DNA]</scope>
    <source>
        <strain evidence="2">CCUG 58760</strain>
    </source>
</reference>
<dbReference type="InterPro" id="IPR052891">
    <property type="entry name" value="DNA-3mA_glycosylase"/>
</dbReference>
<accession>A0ABW0G4V2</accession>
<dbReference type="EMBL" id="JBHSLC010000012">
    <property type="protein sequence ID" value="MFC5355413.1"/>
    <property type="molecule type" value="Genomic_DNA"/>
</dbReference>
<dbReference type="InterPro" id="IPR005019">
    <property type="entry name" value="Adenine_glyco"/>
</dbReference>
<keyword evidence="2" id="KW-1185">Reference proteome</keyword>
<dbReference type="PANTHER" id="PTHR30037:SF4">
    <property type="entry name" value="DNA-3-METHYLADENINE GLYCOSYLASE I"/>
    <property type="match status" value="1"/>
</dbReference>
<gene>
    <name evidence="1" type="ORF">ACFPMG_10365</name>
</gene>
<dbReference type="SUPFAM" id="SSF48150">
    <property type="entry name" value="DNA-glycosylase"/>
    <property type="match status" value="1"/>
</dbReference>
<dbReference type="InterPro" id="IPR011257">
    <property type="entry name" value="DNA_glycosylase"/>
</dbReference>
<proteinExistence type="predicted"/>
<organism evidence="1 2">
    <name type="scientific">Azospirillum himalayense</name>
    <dbReference type="NCBI Taxonomy" id="654847"/>
    <lineage>
        <taxon>Bacteria</taxon>
        <taxon>Pseudomonadati</taxon>
        <taxon>Pseudomonadota</taxon>
        <taxon>Alphaproteobacteria</taxon>
        <taxon>Rhodospirillales</taxon>
        <taxon>Azospirillaceae</taxon>
        <taxon>Azospirillum</taxon>
    </lineage>
</organism>
<comment type="caution">
    <text evidence="1">The sequence shown here is derived from an EMBL/GenBank/DDBJ whole genome shotgun (WGS) entry which is preliminary data.</text>
</comment>
<name>A0ABW0G4V2_9PROT</name>
<evidence type="ECO:0000313" key="2">
    <source>
        <dbReference type="Proteomes" id="UP001596166"/>
    </source>
</evidence>
<dbReference type="Gene3D" id="1.10.340.30">
    <property type="entry name" value="Hypothetical protein, domain 2"/>
    <property type="match status" value="1"/>
</dbReference>
<dbReference type="PANTHER" id="PTHR30037">
    <property type="entry name" value="DNA-3-METHYLADENINE GLYCOSYLASE 1"/>
    <property type="match status" value="1"/>
</dbReference>
<dbReference type="RefSeq" id="WP_376995054.1">
    <property type="nucleotide sequence ID" value="NZ_JBHSLC010000012.1"/>
</dbReference>
<sequence>MSLTYCDAAPGHAHHGPYHDTEYGFPSADDRVLFERLVLEINQAGLSWLTILKKREAFRAAFDGFDIDRVAAYGEPERERLLADPGIIRNRLKIDAAIENARRIIALRGTHGSFDGWLRAHHPLSKADWVRLFKRTFRFTGGEITGEFLMSLGYLPGAHQAHCPVWPTVAALDPPWMAAVRQGFAGYEAHNSGIMQPIT</sequence>
<dbReference type="Proteomes" id="UP001596166">
    <property type="component" value="Unassembled WGS sequence"/>
</dbReference>
<dbReference type="Pfam" id="PF03352">
    <property type="entry name" value="Adenine_glyco"/>
    <property type="match status" value="1"/>
</dbReference>